<evidence type="ECO:0000313" key="2">
    <source>
        <dbReference type="EMBL" id="OGG11363.1"/>
    </source>
</evidence>
<dbReference type="EMBL" id="MFIZ01000032">
    <property type="protein sequence ID" value="OGG11363.1"/>
    <property type="molecule type" value="Genomic_DNA"/>
</dbReference>
<feature type="region of interest" description="Disordered" evidence="1">
    <location>
        <begin position="103"/>
        <end position="122"/>
    </location>
</feature>
<reference evidence="2 3" key="1">
    <citation type="journal article" date="2016" name="Nat. Commun.">
        <title>Thousands of microbial genomes shed light on interconnected biogeochemical processes in an aquifer system.</title>
        <authorList>
            <person name="Anantharaman K."/>
            <person name="Brown C.T."/>
            <person name="Hug L.A."/>
            <person name="Sharon I."/>
            <person name="Castelle C.J."/>
            <person name="Probst A.J."/>
            <person name="Thomas B.C."/>
            <person name="Singh A."/>
            <person name="Wilkins M.J."/>
            <person name="Karaoz U."/>
            <person name="Brodie E.L."/>
            <person name="Williams K.H."/>
            <person name="Hubbard S.S."/>
            <person name="Banfield J.F."/>
        </authorList>
    </citation>
    <scope>NUCLEOTIDE SEQUENCE [LARGE SCALE GENOMIC DNA]</scope>
</reference>
<sequence>MHSVEQIMSRTYAKRIDGDGKQKVVISCGTMDVSQLKALYPKLDVPEWCHGGFAVVALKTDNAYTILGAFILPQDVVNQNAHEGEERWPKRVGYAAKEFLHQEERKQESLNASPATITLQPE</sequence>
<accession>A0A1F5ZGD3</accession>
<organism evidence="2 3">
    <name type="scientific">Candidatus Gottesmanbacteria bacterium RBG_13_45_10</name>
    <dbReference type="NCBI Taxonomy" id="1798370"/>
    <lineage>
        <taxon>Bacteria</taxon>
        <taxon>Candidatus Gottesmaniibacteriota</taxon>
    </lineage>
</organism>
<evidence type="ECO:0000313" key="3">
    <source>
        <dbReference type="Proteomes" id="UP000177268"/>
    </source>
</evidence>
<feature type="compositionally biased region" description="Polar residues" evidence="1">
    <location>
        <begin position="109"/>
        <end position="122"/>
    </location>
</feature>
<proteinExistence type="predicted"/>
<comment type="caution">
    <text evidence="2">The sequence shown here is derived from an EMBL/GenBank/DDBJ whole genome shotgun (WGS) entry which is preliminary data.</text>
</comment>
<protein>
    <submittedName>
        <fullName evidence="2">Uncharacterized protein</fullName>
    </submittedName>
</protein>
<name>A0A1F5ZGD3_9BACT</name>
<dbReference type="AlphaFoldDB" id="A0A1F5ZGD3"/>
<gene>
    <name evidence="2" type="ORF">A2Z00_04725</name>
</gene>
<dbReference type="Proteomes" id="UP000177268">
    <property type="component" value="Unassembled WGS sequence"/>
</dbReference>
<evidence type="ECO:0000256" key="1">
    <source>
        <dbReference type="SAM" id="MobiDB-lite"/>
    </source>
</evidence>